<dbReference type="AlphaFoldDB" id="A0A8H4RV59"/>
<proteinExistence type="predicted"/>
<evidence type="ECO:0000313" key="1">
    <source>
        <dbReference type="EMBL" id="KAF4635691.1"/>
    </source>
</evidence>
<comment type="caution">
    <text evidence="1">The sequence shown here is derived from an EMBL/GenBank/DDBJ whole genome shotgun (WGS) entry which is preliminary data.</text>
</comment>
<accession>A0A8H4RV59</accession>
<dbReference type="Proteomes" id="UP000566819">
    <property type="component" value="Unassembled WGS sequence"/>
</dbReference>
<protein>
    <submittedName>
        <fullName evidence="1">Uncharacterized protein</fullName>
    </submittedName>
</protein>
<sequence>MWLYAFEGEIGSPSQRYCNFKAATKSRTKTSIHQGVSGSGSNGTYVFPGVTILASFPTPKSVLRSVQIRRFVARSQVLVHLKRQSRP</sequence>
<reference evidence="1 2" key="1">
    <citation type="submission" date="2020-03" db="EMBL/GenBank/DDBJ databases">
        <title>Draft Genome Sequence of Cudoniella acicularis.</title>
        <authorList>
            <person name="Buettner E."/>
            <person name="Kellner H."/>
        </authorList>
    </citation>
    <scope>NUCLEOTIDE SEQUENCE [LARGE SCALE GENOMIC DNA]</scope>
    <source>
        <strain evidence="1 2">DSM 108380</strain>
    </source>
</reference>
<organism evidence="1 2">
    <name type="scientific">Cudoniella acicularis</name>
    <dbReference type="NCBI Taxonomy" id="354080"/>
    <lineage>
        <taxon>Eukaryota</taxon>
        <taxon>Fungi</taxon>
        <taxon>Dikarya</taxon>
        <taxon>Ascomycota</taxon>
        <taxon>Pezizomycotina</taxon>
        <taxon>Leotiomycetes</taxon>
        <taxon>Helotiales</taxon>
        <taxon>Tricladiaceae</taxon>
        <taxon>Cudoniella</taxon>
    </lineage>
</organism>
<evidence type="ECO:0000313" key="2">
    <source>
        <dbReference type="Proteomes" id="UP000566819"/>
    </source>
</evidence>
<dbReference type="EMBL" id="JAAMPI010000105">
    <property type="protein sequence ID" value="KAF4635691.1"/>
    <property type="molecule type" value="Genomic_DNA"/>
</dbReference>
<keyword evidence="2" id="KW-1185">Reference proteome</keyword>
<name>A0A8H4RV59_9HELO</name>
<gene>
    <name evidence="1" type="ORF">G7Y89_g2418</name>
</gene>